<dbReference type="RefSeq" id="WP_289402583.1">
    <property type="nucleotide sequence ID" value="NZ_JAQIBC010000012.1"/>
</dbReference>
<evidence type="ECO:0008006" key="3">
    <source>
        <dbReference type="Google" id="ProtNLM"/>
    </source>
</evidence>
<keyword evidence="2" id="KW-1185">Reference proteome</keyword>
<organism evidence="1 2">
    <name type="scientific">Sulfurovum xiamenensis</name>
    <dbReference type="NCBI Taxonomy" id="3019066"/>
    <lineage>
        <taxon>Bacteria</taxon>
        <taxon>Pseudomonadati</taxon>
        <taxon>Campylobacterota</taxon>
        <taxon>Epsilonproteobacteria</taxon>
        <taxon>Campylobacterales</taxon>
        <taxon>Sulfurovaceae</taxon>
        <taxon>Sulfurovum</taxon>
    </lineage>
</organism>
<dbReference type="EMBL" id="JAQIBC010000012">
    <property type="protein sequence ID" value="MDM5264683.1"/>
    <property type="molecule type" value="Genomic_DNA"/>
</dbReference>
<proteinExistence type="predicted"/>
<name>A0ABT7QUD4_9BACT</name>
<evidence type="ECO:0000313" key="2">
    <source>
        <dbReference type="Proteomes" id="UP001169066"/>
    </source>
</evidence>
<protein>
    <recommendedName>
        <fullName evidence="3">Phage protein</fullName>
    </recommendedName>
</protein>
<accession>A0ABT7QUD4</accession>
<dbReference type="Proteomes" id="UP001169066">
    <property type="component" value="Unassembled WGS sequence"/>
</dbReference>
<reference evidence="1" key="1">
    <citation type="submission" date="2023-01" db="EMBL/GenBank/DDBJ databases">
        <title>Sulfurovum sp. XTW-4 genome assembly.</title>
        <authorList>
            <person name="Wang J."/>
        </authorList>
    </citation>
    <scope>NUCLEOTIDE SEQUENCE</scope>
    <source>
        <strain evidence="1">XTW-4</strain>
    </source>
</reference>
<comment type="caution">
    <text evidence="1">The sequence shown here is derived from an EMBL/GenBank/DDBJ whole genome shotgun (WGS) entry which is preliminary data.</text>
</comment>
<evidence type="ECO:0000313" key="1">
    <source>
        <dbReference type="EMBL" id="MDM5264683.1"/>
    </source>
</evidence>
<sequence length="115" mass="12950">MLSDDLRILSSEMIEEFGDTGLFVLDDVVPDSITGETVGVPSEVSVTYFREFYKTKDLIENLIIAGDAQILFVSDTKPKKSWKFKDSDGDQWSIIDIIPTEVQGVKVVYKAQVRK</sequence>
<gene>
    <name evidence="1" type="ORF">PF327_10800</name>
</gene>